<accession>A0A5T6FC09</accession>
<comment type="caution">
    <text evidence="1">The sequence shown here is derived from an EMBL/GenBank/DDBJ whole genome shotgun (WGS) entry which is preliminary data.</text>
</comment>
<proteinExistence type="predicted"/>
<feature type="non-terminal residue" evidence="1">
    <location>
        <position position="1"/>
    </location>
</feature>
<name>A0A5T6FC09_SALER</name>
<reference evidence="1" key="1">
    <citation type="submission" date="2018-08" db="EMBL/GenBank/DDBJ databases">
        <authorList>
            <consortium name="PulseNet: The National Subtyping Network for Foodborne Disease Surveillance"/>
            <person name="Tarr C.L."/>
            <person name="Trees E."/>
            <person name="Katz L.S."/>
            <person name="Carleton-Romer H.A."/>
            <person name="Stroika S."/>
            <person name="Kucerova Z."/>
            <person name="Roache K.F."/>
            <person name="Sabol A.L."/>
            <person name="Besser J."/>
            <person name="Gerner-Smidt P."/>
        </authorList>
    </citation>
    <scope>NUCLEOTIDE SEQUENCE</scope>
    <source>
        <strain evidence="1">PNUSAS050984</strain>
    </source>
</reference>
<gene>
    <name evidence="1" type="ORF">D0U85_15185</name>
</gene>
<sequence>LGDELRSQHLQDNPILLSMQVMFLSLKGKHELARKLTKEISTQEITGLIAVNLLYAEYCQNSERALPTIREFLESEQRIDNNPGLLPLVLVAHGEAIAEKMWNKFKNEDNIWFKRWKQDPRLIKLR</sequence>
<organism evidence="1">
    <name type="scientific">Salmonella enterica</name>
    <name type="common">Salmonella choleraesuis</name>
    <dbReference type="NCBI Taxonomy" id="28901"/>
    <lineage>
        <taxon>Bacteria</taxon>
        <taxon>Pseudomonadati</taxon>
        <taxon>Pseudomonadota</taxon>
        <taxon>Gammaproteobacteria</taxon>
        <taxon>Enterobacterales</taxon>
        <taxon>Enterobacteriaceae</taxon>
        <taxon>Salmonella</taxon>
    </lineage>
</organism>
<dbReference type="AlphaFoldDB" id="A0A5T6FC09"/>
<dbReference type="EMBL" id="AAGCTQ010000068">
    <property type="protein sequence ID" value="EBM4894080.1"/>
    <property type="molecule type" value="Genomic_DNA"/>
</dbReference>
<evidence type="ECO:0000313" key="1">
    <source>
        <dbReference type="EMBL" id="EBM4894080.1"/>
    </source>
</evidence>
<protein>
    <submittedName>
        <fullName evidence="1">Transcriptional regulator</fullName>
    </submittedName>
</protein>